<dbReference type="InterPro" id="IPR009014">
    <property type="entry name" value="Transketo_C/PFOR_II"/>
</dbReference>
<dbReference type="SUPFAM" id="SSF52922">
    <property type="entry name" value="TK C-terminal domain-like"/>
    <property type="match status" value="1"/>
</dbReference>
<dbReference type="Pfam" id="PF02780">
    <property type="entry name" value="Transketolase_C"/>
    <property type="match status" value="1"/>
</dbReference>
<dbReference type="AlphaFoldDB" id="A0A1G2KPB9"/>
<name>A0A1G2KPB9_9BACT</name>
<evidence type="ECO:0000313" key="6">
    <source>
        <dbReference type="Proteomes" id="UP000177811"/>
    </source>
</evidence>
<keyword evidence="2" id="KW-0560">Oxidoreductase</keyword>
<dbReference type="InterPro" id="IPR029061">
    <property type="entry name" value="THDP-binding"/>
</dbReference>
<dbReference type="InterPro" id="IPR005475">
    <property type="entry name" value="Transketolase-like_Pyr-bd"/>
</dbReference>
<feature type="domain" description="Transketolase-like pyrimidine-binding" evidence="4">
    <location>
        <begin position="406"/>
        <end position="583"/>
    </location>
</feature>
<dbReference type="PANTHER" id="PTHR43257">
    <property type="entry name" value="PYRUVATE DEHYDROGENASE E1 COMPONENT BETA SUBUNIT"/>
    <property type="match status" value="1"/>
</dbReference>
<comment type="cofactor">
    <cofactor evidence="1">
        <name>thiamine diphosphate</name>
        <dbReference type="ChEBI" id="CHEBI:58937"/>
    </cofactor>
</comment>
<organism evidence="5 6">
    <name type="scientific">Candidatus Sungbacteria bacterium RIFCSPHIGHO2_02_FULL_51_29</name>
    <dbReference type="NCBI Taxonomy" id="1802273"/>
    <lineage>
        <taxon>Bacteria</taxon>
        <taxon>Candidatus Sungiibacteriota</taxon>
    </lineage>
</organism>
<proteinExistence type="predicted"/>
<dbReference type="InterPro" id="IPR001017">
    <property type="entry name" value="DH_E1"/>
</dbReference>
<gene>
    <name evidence="5" type="ORF">A3C16_02800</name>
</gene>
<dbReference type="CDD" id="cd02000">
    <property type="entry name" value="TPP_E1_PDC_ADC_BCADC"/>
    <property type="match status" value="1"/>
</dbReference>
<accession>A0A1G2KPB9</accession>
<dbReference type="Gene3D" id="3.40.50.920">
    <property type="match status" value="1"/>
</dbReference>
<evidence type="ECO:0000256" key="1">
    <source>
        <dbReference type="ARBA" id="ARBA00001964"/>
    </source>
</evidence>
<evidence type="ECO:0000256" key="2">
    <source>
        <dbReference type="ARBA" id="ARBA00023002"/>
    </source>
</evidence>
<dbReference type="Proteomes" id="UP000177811">
    <property type="component" value="Unassembled WGS sequence"/>
</dbReference>
<keyword evidence="3" id="KW-0786">Thiamine pyrophosphate</keyword>
<protein>
    <recommendedName>
        <fullName evidence="4">Transketolase-like pyrimidine-binding domain-containing protein</fullName>
    </recommendedName>
</protein>
<dbReference type="Gene3D" id="3.40.50.970">
    <property type="match status" value="2"/>
</dbReference>
<evidence type="ECO:0000313" key="5">
    <source>
        <dbReference type="EMBL" id="OHA01235.1"/>
    </source>
</evidence>
<evidence type="ECO:0000259" key="4">
    <source>
        <dbReference type="SMART" id="SM00861"/>
    </source>
</evidence>
<dbReference type="Pfam" id="PF00676">
    <property type="entry name" value="E1_dh"/>
    <property type="match status" value="1"/>
</dbReference>
<sequence length="753" mass="82795">MSGQLARLTKKEKLELYRLMYAARMCDEKISWIMKEEGMGFIPTVALLSIGEEAVTAGASYALDPAVDWIFPGHRCKAALLRFGLTPLEDLANHGCKKESLMGGRDGNVHHASIDRHIGKFISHMGAGATAACGVVDGLRYLYELERKTDKLPVSMVFFGDGAAQQGIIHEAMNYAAVRNLPVIFVIDNNRVATVTHAEEQFAAKHLFLRAFGYNLQWEYVSNGNDVVSVYNAAKALVDRARTVAAFGPYDKGPADGELRAPAVLECETFRWCGHNETIKVPDVDLHEFAEWRAQDPIALYRDFLQRMPRVSSLEAIADREPRAMRNVRVSEVSVDELEAIEAGVAREVDEAYEAAKLMHDPDPAKDGLGAIWPVPTLIFKGERVVEPYNAGLRASFSKDALKNKVSLGQSLQRVIHETLKNNPRARAFGEDVAGRGRHKGGVYGMTLPALKDAAIPQEQIFDTPLSEWAITGSAIGQSLVGIIPIAEIQYFPFLSVAISQITDYAATHYYTTHVWTRMVLRLPYGAGTAGGHFHVSSLLEATLFHTPGLKMVDPATPADMAGLFRAAVNEKAPVMFKENLWALSRVFGDMAADECVVPIGKPALRKEGADLTIITWGAKTIFDAVLPAVSRLEADGHSIEIIELRSLQPYDLEFLVDSVRRTHRCLIVHEDVARGGVGQSVACEMQDVFGVGEGESAVNDVERDGAYFSTLAPITVYGAHFTPAPQHPAMERYFLPSADGVYRRAKKLLRYA</sequence>
<dbReference type="SUPFAM" id="SSF52518">
    <property type="entry name" value="Thiamin diphosphate-binding fold (THDP-binding)"/>
    <property type="match status" value="2"/>
</dbReference>
<dbReference type="GO" id="GO:0016624">
    <property type="term" value="F:oxidoreductase activity, acting on the aldehyde or oxo group of donors, disulfide as acceptor"/>
    <property type="evidence" value="ECO:0007669"/>
    <property type="project" value="InterPro"/>
</dbReference>
<dbReference type="PANTHER" id="PTHR43257:SF2">
    <property type="entry name" value="PYRUVATE DEHYDROGENASE E1 COMPONENT SUBUNIT BETA"/>
    <property type="match status" value="1"/>
</dbReference>
<comment type="caution">
    <text evidence="5">The sequence shown here is derived from an EMBL/GenBank/DDBJ whole genome shotgun (WGS) entry which is preliminary data.</text>
</comment>
<evidence type="ECO:0000256" key="3">
    <source>
        <dbReference type="ARBA" id="ARBA00023052"/>
    </source>
</evidence>
<dbReference type="EMBL" id="MHQL01000067">
    <property type="protein sequence ID" value="OHA01235.1"/>
    <property type="molecule type" value="Genomic_DNA"/>
</dbReference>
<dbReference type="SMART" id="SM00861">
    <property type="entry name" value="Transket_pyr"/>
    <property type="match status" value="1"/>
</dbReference>
<dbReference type="InterPro" id="IPR033248">
    <property type="entry name" value="Transketolase_C"/>
</dbReference>
<reference evidence="5 6" key="1">
    <citation type="journal article" date="2016" name="Nat. Commun.">
        <title>Thousands of microbial genomes shed light on interconnected biogeochemical processes in an aquifer system.</title>
        <authorList>
            <person name="Anantharaman K."/>
            <person name="Brown C.T."/>
            <person name="Hug L.A."/>
            <person name="Sharon I."/>
            <person name="Castelle C.J."/>
            <person name="Probst A.J."/>
            <person name="Thomas B.C."/>
            <person name="Singh A."/>
            <person name="Wilkins M.J."/>
            <person name="Karaoz U."/>
            <person name="Brodie E.L."/>
            <person name="Williams K.H."/>
            <person name="Hubbard S.S."/>
            <person name="Banfield J.F."/>
        </authorList>
    </citation>
    <scope>NUCLEOTIDE SEQUENCE [LARGE SCALE GENOMIC DNA]</scope>
</reference>
<dbReference type="Pfam" id="PF02779">
    <property type="entry name" value="Transket_pyr"/>
    <property type="match status" value="1"/>
</dbReference>